<evidence type="ECO:0000256" key="3">
    <source>
        <dbReference type="ARBA" id="ARBA00022475"/>
    </source>
</evidence>
<sequence length="199" mass="22175">MEYNKVLEVFAVIDFSSNRFEGDIAECIGNLRGLQALNLSDNMLIGSIPPSLSNMTQLESFDLSRNKLSGKIPQQLVQLTFLEFFDVSSNRLQGGIPQGSQFSTFDSTSYEGNLGLWGYPLQSLNTPRAPSSVPEDFDEDGQDSGTWFEVYWVTIVPGFVGGLIFGVAMEQFLAVDKREWFLKALDFVAAIKAKGRKRH</sequence>
<protein>
    <recommendedName>
        <fullName evidence="14">Receptor-like protein 12</fullName>
    </recommendedName>
</protein>
<evidence type="ECO:0000256" key="11">
    <source>
        <dbReference type="SAM" id="Phobius"/>
    </source>
</evidence>
<keyword evidence="13" id="KW-1185">Reference proteome</keyword>
<accession>W9RZ57</accession>
<feature type="transmembrane region" description="Helical" evidence="11">
    <location>
        <begin position="150"/>
        <end position="169"/>
    </location>
</feature>
<keyword evidence="6" id="KW-0677">Repeat</keyword>
<dbReference type="EMBL" id="KE344787">
    <property type="protein sequence ID" value="EXB79428.1"/>
    <property type="molecule type" value="Genomic_DNA"/>
</dbReference>
<evidence type="ECO:0000313" key="13">
    <source>
        <dbReference type="Proteomes" id="UP000030645"/>
    </source>
</evidence>
<dbReference type="PANTHER" id="PTHR27004">
    <property type="entry name" value="RECEPTOR-LIKE PROTEIN 12 ISOFORM X1"/>
    <property type="match status" value="1"/>
</dbReference>
<evidence type="ECO:0000256" key="4">
    <source>
        <dbReference type="ARBA" id="ARBA00022614"/>
    </source>
</evidence>
<dbReference type="STRING" id="981085.W9RZ57"/>
<comment type="similarity">
    <text evidence="2">Belongs to the RLP family.</text>
</comment>
<keyword evidence="8 11" id="KW-0472">Membrane</keyword>
<comment type="subcellular location">
    <subcellularLocation>
        <location evidence="1">Cell membrane</location>
        <topology evidence="1">Single-pass type I membrane protein</topology>
    </subcellularLocation>
</comment>
<evidence type="ECO:0000256" key="5">
    <source>
        <dbReference type="ARBA" id="ARBA00022692"/>
    </source>
</evidence>
<dbReference type="InterPro" id="IPR032675">
    <property type="entry name" value="LRR_dom_sf"/>
</dbReference>
<evidence type="ECO:0000313" key="12">
    <source>
        <dbReference type="EMBL" id="EXB79428.1"/>
    </source>
</evidence>
<reference evidence="13" key="1">
    <citation type="submission" date="2013-01" db="EMBL/GenBank/DDBJ databases">
        <title>Draft Genome Sequence of a Mulberry Tree, Morus notabilis C.K. Schneid.</title>
        <authorList>
            <person name="He N."/>
            <person name="Zhao S."/>
        </authorList>
    </citation>
    <scope>NUCLEOTIDE SEQUENCE</scope>
</reference>
<keyword evidence="3" id="KW-1003">Cell membrane</keyword>
<gene>
    <name evidence="12" type="ORF">L484_011621</name>
</gene>
<evidence type="ECO:0000256" key="9">
    <source>
        <dbReference type="ARBA" id="ARBA00023170"/>
    </source>
</evidence>
<evidence type="ECO:0008006" key="14">
    <source>
        <dbReference type="Google" id="ProtNLM"/>
    </source>
</evidence>
<keyword evidence="4" id="KW-0433">Leucine-rich repeat</keyword>
<evidence type="ECO:0000256" key="7">
    <source>
        <dbReference type="ARBA" id="ARBA00022989"/>
    </source>
</evidence>
<keyword evidence="10" id="KW-0325">Glycoprotein</keyword>
<dbReference type="InterPro" id="IPR001611">
    <property type="entry name" value="Leu-rich_rpt"/>
</dbReference>
<proteinExistence type="inferred from homology"/>
<name>W9RZ57_9ROSA</name>
<dbReference type="GO" id="GO:0005886">
    <property type="term" value="C:plasma membrane"/>
    <property type="evidence" value="ECO:0007669"/>
    <property type="project" value="UniProtKB-SubCell"/>
</dbReference>
<dbReference type="AlphaFoldDB" id="W9RZ57"/>
<evidence type="ECO:0000256" key="10">
    <source>
        <dbReference type="ARBA" id="ARBA00023180"/>
    </source>
</evidence>
<keyword evidence="7 11" id="KW-1133">Transmembrane helix</keyword>
<dbReference type="eggNOG" id="KOG0619">
    <property type="taxonomic scope" value="Eukaryota"/>
</dbReference>
<dbReference type="SUPFAM" id="SSF52058">
    <property type="entry name" value="L domain-like"/>
    <property type="match status" value="1"/>
</dbReference>
<evidence type="ECO:0000256" key="2">
    <source>
        <dbReference type="ARBA" id="ARBA00009592"/>
    </source>
</evidence>
<keyword evidence="5 11" id="KW-0812">Transmembrane</keyword>
<dbReference type="KEGG" id="mnt:21394869"/>
<evidence type="ECO:0000256" key="6">
    <source>
        <dbReference type="ARBA" id="ARBA00022737"/>
    </source>
</evidence>
<organism evidence="12 13">
    <name type="scientific">Morus notabilis</name>
    <dbReference type="NCBI Taxonomy" id="981085"/>
    <lineage>
        <taxon>Eukaryota</taxon>
        <taxon>Viridiplantae</taxon>
        <taxon>Streptophyta</taxon>
        <taxon>Embryophyta</taxon>
        <taxon>Tracheophyta</taxon>
        <taxon>Spermatophyta</taxon>
        <taxon>Magnoliopsida</taxon>
        <taxon>eudicotyledons</taxon>
        <taxon>Gunneridae</taxon>
        <taxon>Pentapetalae</taxon>
        <taxon>rosids</taxon>
        <taxon>fabids</taxon>
        <taxon>Rosales</taxon>
        <taxon>Moraceae</taxon>
        <taxon>Moreae</taxon>
        <taxon>Morus</taxon>
    </lineage>
</organism>
<dbReference type="Pfam" id="PF00560">
    <property type="entry name" value="LRR_1"/>
    <property type="match status" value="2"/>
</dbReference>
<dbReference type="Gene3D" id="3.80.10.10">
    <property type="entry name" value="Ribonuclease Inhibitor"/>
    <property type="match status" value="1"/>
</dbReference>
<evidence type="ECO:0000256" key="8">
    <source>
        <dbReference type="ARBA" id="ARBA00023136"/>
    </source>
</evidence>
<dbReference type="PANTHER" id="PTHR27004:SF447">
    <property type="entry name" value="RECEPTOR LIKE PROTEIN 30-LIKE"/>
    <property type="match status" value="1"/>
</dbReference>
<dbReference type="OrthoDB" id="544346at2759"/>
<keyword evidence="9" id="KW-0675">Receptor</keyword>
<dbReference type="FunFam" id="3.80.10.10:FF:000111">
    <property type="entry name" value="LRR receptor-like serine/threonine-protein kinase ERECTA"/>
    <property type="match status" value="1"/>
</dbReference>
<evidence type="ECO:0000256" key="1">
    <source>
        <dbReference type="ARBA" id="ARBA00004251"/>
    </source>
</evidence>
<dbReference type="Proteomes" id="UP000030645">
    <property type="component" value="Unassembled WGS sequence"/>
</dbReference>